<comment type="function">
    <text evidence="7 8">Key enzyme in folate metabolism. Catalyzes an essential reaction for de novo glycine and purine synthesis, and for DNA precursor synthesis.</text>
</comment>
<keyword evidence="5 8" id="KW-0521">NADP</keyword>
<dbReference type="OrthoDB" id="9804315at2"/>
<comment type="similarity">
    <text evidence="2 8 9">Belongs to the dihydrofolate reductase family.</text>
</comment>
<dbReference type="GO" id="GO:0006730">
    <property type="term" value="P:one-carbon metabolic process"/>
    <property type="evidence" value="ECO:0007669"/>
    <property type="project" value="UniProtKB-KW"/>
</dbReference>
<dbReference type="GO" id="GO:0046452">
    <property type="term" value="P:dihydrofolate metabolic process"/>
    <property type="evidence" value="ECO:0007669"/>
    <property type="project" value="TreeGrafter"/>
</dbReference>
<dbReference type="PIRSF" id="PIRSF000194">
    <property type="entry name" value="DHFR"/>
    <property type="match status" value="1"/>
</dbReference>
<protein>
    <recommendedName>
        <fullName evidence="3 8">Dihydrofolate reductase</fullName>
        <ecNumber evidence="3 8">1.5.1.3</ecNumber>
    </recommendedName>
</protein>
<dbReference type="InterPro" id="IPR024072">
    <property type="entry name" value="DHFR-like_dom_sf"/>
</dbReference>
<organism evidence="11 12">
    <name type="scientific">Labilithrix luteola</name>
    <dbReference type="NCBI Taxonomy" id="1391654"/>
    <lineage>
        <taxon>Bacteria</taxon>
        <taxon>Pseudomonadati</taxon>
        <taxon>Myxococcota</taxon>
        <taxon>Polyangia</taxon>
        <taxon>Polyangiales</taxon>
        <taxon>Labilitrichaceae</taxon>
        <taxon>Labilithrix</taxon>
    </lineage>
</organism>
<evidence type="ECO:0000256" key="1">
    <source>
        <dbReference type="ARBA" id="ARBA00004903"/>
    </source>
</evidence>
<accession>A0A0K1PM72</accession>
<dbReference type="InterPro" id="IPR012259">
    <property type="entry name" value="DHFR"/>
</dbReference>
<gene>
    <name evidence="11" type="ORF">AKJ09_01289</name>
</gene>
<evidence type="ECO:0000256" key="7">
    <source>
        <dbReference type="ARBA" id="ARBA00025067"/>
    </source>
</evidence>
<reference evidence="11 12" key="1">
    <citation type="submission" date="2015-08" db="EMBL/GenBank/DDBJ databases">
        <authorList>
            <person name="Babu N.S."/>
            <person name="Beckwith C.J."/>
            <person name="Beseler K.G."/>
            <person name="Brison A."/>
            <person name="Carone J.V."/>
            <person name="Caskin T.P."/>
            <person name="Diamond M."/>
            <person name="Durham M.E."/>
            <person name="Foxe J.M."/>
            <person name="Go M."/>
            <person name="Henderson B.A."/>
            <person name="Jones I.B."/>
            <person name="McGettigan J.A."/>
            <person name="Micheletti S.J."/>
            <person name="Nasrallah M.E."/>
            <person name="Ortiz D."/>
            <person name="Piller C.R."/>
            <person name="Privatt S.R."/>
            <person name="Schneider S.L."/>
            <person name="Sharp S."/>
            <person name="Smith T.C."/>
            <person name="Stanton J.D."/>
            <person name="Ullery H.E."/>
            <person name="Wilson R.J."/>
            <person name="Serrano M.G."/>
            <person name="Buck G."/>
            <person name="Lee V."/>
            <person name="Wang Y."/>
            <person name="Carvalho R."/>
            <person name="Voegtly L."/>
            <person name="Shi R."/>
            <person name="Duckworth R."/>
            <person name="Johnson A."/>
            <person name="Loviza R."/>
            <person name="Walstead R."/>
            <person name="Shah Z."/>
            <person name="Kiflezghi M."/>
            <person name="Wade K."/>
            <person name="Ball S.L."/>
            <person name="Bradley K.W."/>
            <person name="Asai D.J."/>
            <person name="Bowman C.A."/>
            <person name="Russell D.A."/>
            <person name="Pope W.H."/>
            <person name="Jacobs-Sera D."/>
            <person name="Hendrix R.W."/>
            <person name="Hatfull G.F."/>
        </authorList>
    </citation>
    <scope>NUCLEOTIDE SEQUENCE [LARGE SCALE GENOMIC DNA]</scope>
    <source>
        <strain evidence="11 12">DSM 27648</strain>
    </source>
</reference>
<dbReference type="PROSITE" id="PS51330">
    <property type="entry name" value="DHFR_2"/>
    <property type="match status" value="1"/>
</dbReference>
<feature type="domain" description="DHFR" evidence="10">
    <location>
        <begin position="5"/>
        <end position="159"/>
    </location>
</feature>
<dbReference type="PANTHER" id="PTHR48069">
    <property type="entry name" value="DIHYDROFOLATE REDUCTASE"/>
    <property type="match status" value="1"/>
</dbReference>
<proteinExistence type="inferred from homology"/>
<keyword evidence="4 8" id="KW-0554">One-carbon metabolism</keyword>
<dbReference type="GO" id="GO:0070401">
    <property type="term" value="F:NADP+ binding"/>
    <property type="evidence" value="ECO:0007669"/>
    <property type="project" value="UniProtKB-ARBA"/>
</dbReference>
<dbReference type="CDD" id="cd00209">
    <property type="entry name" value="DHFR"/>
    <property type="match status" value="1"/>
</dbReference>
<dbReference type="RefSeq" id="WP_146646189.1">
    <property type="nucleotide sequence ID" value="NZ_CP012333.1"/>
</dbReference>
<dbReference type="EC" id="1.5.1.3" evidence="3 8"/>
<dbReference type="PANTHER" id="PTHR48069:SF3">
    <property type="entry name" value="DIHYDROFOLATE REDUCTASE"/>
    <property type="match status" value="1"/>
</dbReference>
<evidence type="ECO:0000256" key="8">
    <source>
        <dbReference type="PIRNR" id="PIRNR000194"/>
    </source>
</evidence>
<evidence type="ECO:0000256" key="2">
    <source>
        <dbReference type="ARBA" id="ARBA00009539"/>
    </source>
</evidence>
<dbReference type="AlphaFoldDB" id="A0A0K1PM72"/>
<evidence type="ECO:0000259" key="10">
    <source>
        <dbReference type="PROSITE" id="PS51330"/>
    </source>
</evidence>
<dbReference type="PATRIC" id="fig|1391654.3.peg.1304"/>
<dbReference type="STRING" id="1391654.AKJ09_01289"/>
<dbReference type="PRINTS" id="PR00070">
    <property type="entry name" value="DHFR"/>
</dbReference>
<dbReference type="SUPFAM" id="SSF53597">
    <property type="entry name" value="Dihydrofolate reductase-like"/>
    <property type="match status" value="1"/>
</dbReference>
<dbReference type="Gene3D" id="3.40.430.10">
    <property type="entry name" value="Dihydrofolate Reductase, subunit A"/>
    <property type="match status" value="1"/>
</dbReference>
<sequence>MTRAPLAIVVAIGDGGVIGINGELPWRIPEDMRHFKSVTMGHAIVMGRKTFESIGKPLPGRRNVVVSRSPSFSAPGCDVVASFEEAVALARQTDDEPRIIGGSSIYEAALPVATRIFLTEVHRKLEGDTFFPAFDRSEWREVDRRKGESEGVEFVALER</sequence>
<dbReference type="GO" id="GO:0005829">
    <property type="term" value="C:cytosol"/>
    <property type="evidence" value="ECO:0007669"/>
    <property type="project" value="TreeGrafter"/>
</dbReference>
<evidence type="ECO:0000256" key="6">
    <source>
        <dbReference type="ARBA" id="ARBA00023002"/>
    </source>
</evidence>
<dbReference type="PROSITE" id="PS00075">
    <property type="entry name" value="DHFR_1"/>
    <property type="match status" value="1"/>
</dbReference>
<name>A0A0K1PM72_9BACT</name>
<comment type="pathway">
    <text evidence="1 8">Cofactor biosynthesis; tetrahydrofolate biosynthesis; 5,6,7,8-tetrahydrofolate from 7,8-dihydrofolate: step 1/1.</text>
</comment>
<evidence type="ECO:0000313" key="12">
    <source>
        <dbReference type="Proteomes" id="UP000064967"/>
    </source>
</evidence>
<dbReference type="InterPro" id="IPR001796">
    <property type="entry name" value="DHFR_dom"/>
</dbReference>
<dbReference type="KEGG" id="llu:AKJ09_01289"/>
<dbReference type="UniPathway" id="UPA00077">
    <property type="reaction ID" value="UER00158"/>
</dbReference>
<evidence type="ECO:0000256" key="4">
    <source>
        <dbReference type="ARBA" id="ARBA00022563"/>
    </source>
</evidence>
<keyword evidence="12" id="KW-1185">Reference proteome</keyword>
<dbReference type="GO" id="GO:0046655">
    <property type="term" value="P:folic acid metabolic process"/>
    <property type="evidence" value="ECO:0007669"/>
    <property type="project" value="TreeGrafter"/>
</dbReference>
<evidence type="ECO:0000313" key="11">
    <source>
        <dbReference type="EMBL" id="AKU94625.1"/>
    </source>
</evidence>
<evidence type="ECO:0000256" key="9">
    <source>
        <dbReference type="RuleBase" id="RU004474"/>
    </source>
</evidence>
<dbReference type="Proteomes" id="UP000064967">
    <property type="component" value="Chromosome"/>
</dbReference>
<evidence type="ECO:0000256" key="5">
    <source>
        <dbReference type="ARBA" id="ARBA00022857"/>
    </source>
</evidence>
<comment type="catalytic activity">
    <reaction evidence="8">
        <text>(6S)-5,6,7,8-tetrahydrofolate + NADP(+) = 7,8-dihydrofolate + NADPH + H(+)</text>
        <dbReference type="Rhea" id="RHEA:15009"/>
        <dbReference type="ChEBI" id="CHEBI:15378"/>
        <dbReference type="ChEBI" id="CHEBI:57451"/>
        <dbReference type="ChEBI" id="CHEBI:57453"/>
        <dbReference type="ChEBI" id="CHEBI:57783"/>
        <dbReference type="ChEBI" id="CHEBI:58349"/>
        <dbReference type="EC" id="1.5.1.3"/>
    </reaction>
</comment>
<keyword evidence="6 8" id="KW-0560">Oxidoreductase</keyword>
<dbReference type="InterPro" id="IPR017925">
    <property type="entry name" value="DHFR_CS"/>
</dbReference>
<evidence type="ECO:0000256" key="3">
    <source>
        <dbReference type="ARBA" id="ARBA00012856"/>
    </source>
</evidence>
<dbReference type="FunFam" id="3.40.430.10:FF:000001">
    <property type="entry name" value="Dihydrofolate reductase"/>
    <property type="match status" value="1"/>
</dbReference>
<dbReference type="GO" id="GO:0046654">
    <property type="term" value="P:tetrahydrofolate biosynthetic process"/>
    <property type="evidence" value="ECO:0007669"/>
    <property type="project" value="UniProtKB-UniPathway"/>
</dbReference>
<dbReference type="GO" id="GO:0004146">
    <property type="term" value="F:dihydrofolate reductase activity"/>
    <property type="evidence" value="ECO:0007669"/>
    <property type="project" value="UniProtKB-EC"/>
</dbReference>
<dbReference type="Pfam" id="PF00186">
    <property type="entry name" value="DHFR_1"/>
    <property type="match status" value="1"/>
</dbReference>
<dbReference type="EMBL" id="CP012333">
    <property type="protein sequence ID" value="AKU94625.1"/>
    <property type="molecule type" value="Genomic_DNA"/>
</dbReference>